<gene>
    <name evidence="3" type="ORF">FALBO_6360</name>
</gene>
<comment type="similarity">
    <text evidence="1">Belongs to the short-chain dehydrogenases/reductases (SDR) family.</text>
</comment>
<evidence type="ECO:0000313" key="4">
    <source>
        <dbReference type="Proteomes" id="UP000554235"/>
    </source>
</evidence>
<keyword evidence="4" id="KW-1185">Reference proteome</keyword>
<comment type="caution">
    <text evidence="3">The sequence shown here is derived from an EMBL/GenBank/DDBJ whole genome shotgun (WGS) entry which is preliminary data.</text>
</comment>
<proteinExistence type="inferred from homology"/>
<evidence type="ECO:0000256" key="1">
    <source>
        <dbReference type="ARBA" id="ARBA00006484"/>
    </source>
</evidence>
<sequence>MLGLRTIPRASKHTSAVAFRHTPITPIALSRKSRKTFLQIRSNTSTMSSIIDSNTVAENFGGPATKLGTKQFSLTDTPSLTDKVAVVTGGSEGIGYGVTHTLLEHDIRKLFILSVSEEVVKGAKKSVAEELGQDKADRTEWIKCDLSDWAETKKAAEQIKNSTDRLDILVNNAGRGIMTYQLTDYGVDRHMAVNHFGHALLTSNLLPLLKKTAKEYGTVRIVNLASNAHQGAPKDTKFESLDELNQDLGPNPQYGRSKLANILYARYFARHVTNGGFPKVLMNAVHPGVVSTRQSTEHIHEPYPLAGYMVSTVMEPFKKDQFEGALSSIYAATVTEKSGEYICPPAVPEAGTELSQDEQLGEQLMELTRKVISDKFEPFDDREFYN</sequence>
<dbReference type="PANTHER" id="PTHR24320:SF33">
    <property type="entry name" value="OXIDOREDUCTASE BLI-4, MITOCHONDRIAL-RELATED"/>
    <property type="match status" value="1"/>
</dbReference>
<dbReference type="InterPro" id="IPR002347">
    <property type="entry name" value="SDR_fam"/>
</dbReference>
<dbReference type="InterPro" id="IPR036291">
    <property type="entry name" value="NAD(P)-bd_dom_sf"/>
</dbReference>
<name>A0A8H4PEP4_9HYPO</name>
<dbReference type="GO" id="GO:0016491">
    <property type="term" value="F:oxidoreductase activity"/>
    <property type="evidence" value="ECO:0007669"/>
    <property type="project" value="UniProtKB-KW"/>
</dbReference>
<dbReference type="PANTHER" id="PTHR24320">
    <property type="entry name" value="RETINOL DEHYDROGENASE"/>
    <property type="match status" value="1"/>
</dbReference>
<dbReference type="Gene3D" id="3.40.50.720">
    <property type="entry name" value="NAD(P)-binding Rossmann-like Domain"/>
    <property type="match status" value="1"/>
</dbReference>
<dbReference type="OrthoDB" id="191139at2759"/>
<accession>A0A8H4PEP4</accession>
<dbReference type="SUPFAM" id="SSF51735">
    <property type="entry name" value="NAD(P)-binding Rossmann-fold domains"/>
    <property type="match status" value="1"/>
</dbReference>
<keyword evidence="2" id="KW-0560">Oxidoreductase</keyword>
<dbReference type="Pfam" id="PF00106">
    <property type="entry name" value="adh_short"/>
    <property type="match status" value="1"/>
</dbReference>
<evidence type="ECO:0000313" key="3">
    <source>
        <dbReference type="EMBL" id="KAF4466771.1"/>
    </source>
</evidence>
<dbReference type="Proteomes" id="UP000554235">
    <property type="component" value="Unassembled WGS sequence"/>
</dbReference>
<protein>
    <submittedName>
        <fullName evidence="3">Alcohol dehydrogenase Bli-4</fullName>
    </submittedName>
</protein>
<dbReference type="PRINTS" id="PR00081">
    <property type="entry name" value="GDHRDH"/>
</dbReference>
<dbReference type="EMBL" id="JAADYS010000823">
    <property type="protein sequence ID" value="KAF4466771.1"/>
    <property type="molecule type" value="Genomic_DNA"/>
</dbReference>
<reference evidence="3 4" key="1">
    <citation type="submission" date="2020-01" db="EMBL/GenBank/DDBJ databases">
        <title>Identification and distribution of gene clusters putatively required for synthesis of sphingolipid metabolism inhibitors in phylogenetically diverse species of the filamentous fungus Fusarium.</title>
        <authorList>
            <person name="Kim H.-S."/>
            <person name="Busman M."/>
            <person name="Brown D.W."/>
            <person name="Divon H."/>
            <person name="Uhlig S."/>
            <person name="Proctor R.H."/>
        </authorList>
    </citation>
    <scope>NUCLEOTIDE SEQUENCE [LARGE SCALE GENOMIC DNA]</scope>
    <source>
        <strain evidence="3 4">NRRL 20459</strain>
    </source>
</reference>
<dbReference type="AlphaFoldDB" id="A0A8H4PEP4"/>
<organism evidence="3 4">
    <name type="scientific">Fusarium albosuccineum</name>
    <dbReference type="NCBI Taxonomy" id="1237068"/>
    <lineage>
        <taxon>Eukaryota</taxon>
        <taxon>Fungi</taxon>
        <taxon>Dikarya</taxon>
        <taxon>Ascomycota</taxon>
        <taxon>Pezizomycotina</taxon>
        <taxon>Sordariomycetes</taxon>
        <taxon>Hypocreomycetidae</taxon>
        <taxon>Hypocreales</taxon>
        <taxon>Nectriaceae</taxon>
        <taxon>Fusarium</taxon>
        <taxon>Fusarium decemcellulare species complex</taxon>
    </lineage>
</organism>
<evidence type="ECO:0000256" key="2">
    <source>
        <dbReference type="ARBA" id="ARBA00023002"/>
    </source>
</evidence>